<protein>
    <submittedName>
        <fullName evidence="1">19 kDa protein</fullName>
    </submittedName>
</protein>
<proteinExistence type="predicted"/>
<dbReference type="EMBL" id="KP704562">
    <property type="protein sequence ID" value="AKE44108.1"/>
    <property type="molecule type" value="Genomic_RNA"/>
</dbReference>
<organism evidence="1">
    <name type="scientific">Grapevine leafroll-associated virus 2</name>
    <dbReference type="NCBI Taxonomy" id="64003"/>
    <lineage>
        <taxon>Viruses</taxon>
        <taxon>Riboviria</taxon>
        <taxon>Orthornavirae</taxon>
        <taxon>Kitrinoviricota</taxon>
        <taxon>Alsuviricetes</taxon>
        <taxon>Martellivirales</taxon>
        <taxon>Closteroviridae</taxon>
        <taxon>Closterovirus</taxon>
        <taxon>Closterovirus vitis</taxon>
    </lineage>
</organism>
<sequence length="161" mass="18670">MEDHKEKSESLILLRTNLNTMLLVVKSDASVELPKLLICGYLRVSGRGEVTCCNREELTRDFEGNHHTVIRSRIIQYDSESAFEEFNNSDCVVKFFLETGSVFWFFLRSEAKGRAVRHLRTFFEANNFFFGSHCGTMEYCLKQVLTGTESIIDSFCEERNR</sequence>
<evidence type="ECO:0000313" key="1">
    <source>
        <dbReference type="EMBL" id="AKE44108.1"/>
    </source>
</evidence>
<reference evidence="1" key="1">
    <citation type="submission" date="2015-01" db="EMBL/GenBank/DDBJ databases">
        <title>Partial molecular and biological characterization of some isolates of Grapevine leafroll-associated virus 2 from Argentina.</title>
        <authorList>
            <person name="Lanza Volpe M."/>
            <person name="Gomez Talquenca S."/>
        </authorList>
    </citation>
    <scope>NUCLEOTIDE SEQUENCE</scope>
    <source>
        <strain evidence="1">Syr</strain>
    </source>
</reference>
<name>A0A0F6R428_9CLOS</name>
<accession>A0A0F6R428</accession>